<evidence type="ECO:0000259" key="10">
    <source>
        <dbReference type="Pfam" id="PF00955"/>
    </source>
</evidence>
<evidence type="ECO:0000256" key="5">
    <source>
        <dbReference type="ARBA" id="ARBA00022692"/>
    </source>
</evidence>
<feature type="transmembrane region" description="Helical" evidence="9">
    <location>
        <begin position="388"/>
        <end position="406"/>
    </location>
</feature>
<dbReference type="GO" id="GO:0005452">
    <property type="term" value="F:solute:inorganic anion antiporter activity"/>
    <property type="evidence" value="ECO:0007669"/>
    <property type="project" value="InterPro"/>
</dbReference>
<accession>A0A183IRU1</accession>
<evidence type="ECO:0000313" key="13">
    <source>
        <dbReference type="Proteomes" id="UP000270296"/>
    </source>
</evidence>
<feature type="transmembrane region" description="Helical" evidence="9">
    <location>
        <begin position="175"/>
        <end position="198"/>
    </location>
</feature>
<evidence type="ECO:0000256" key="7">
    <source>
        <dbReference type="ARBA" id="ARBA00023065"/>
    </source>
</evidence>
<evidence type="ECO:0000256" key="8">
    <source>
        <dbReference type="ARBA" id="ARBA00023136"/>
    </source>
</evidence>
<keyword evidence="5 9" id="KW-0812">Transmembrane</keyword>
<feature type="transmembrane region" description="Helical" evidence="9">
    <location>
        <begin position="621"/>
        <end position="643"/>
    </location>
</feature>
<keyword evidence="13" id="KW-1185">Reference proteome</keyword>
<proteinExistence type="inferred from homology"/>
<evidence type="ECO:0000256" key="6">
    <source>
        <dbReference type="ARBA" id="ARBA00022989"/>
    </source>
</evidence>
<name>A0A183IRU1_9BILA</name>
<organism evidence="14">
    <name type="scientific">Soboliphyme baturini</name>
    <dbReference type="NCBI Taxonomy" id="241478"/>
    <lineage>
        <taxon>Eukaryota</taxon>
        <taxon>Metazoa</taxon>
        <taxon>Ecdysozoa</taxon>
        <taxon>Nematoda</taxon>
        <taxon>Enoplea</taxon>
        <taxon>Dorylaimia</taxon>
        <taxon>Dioctophymatida</taxon>
        <taxon>Dioctophymatoidea</taxon>
        <taxon>Soboliphymatidae</taxon>
        <taxon>Soboliphyme</taxon>
    </lineage>
</organism>
<keyword evidence="8 9" id="KW-0472">Membrane</keyword>
<dbReference type="InterPro" id="IPR016152">
    <property type="entry name" value="PTrfase/Anion_transptr"/>
</dbReference>
<dbReference type="SUPFAM" id="SSF55804">
    <property type="entry name" value="Phoshotransferase/anion transport protein"/>
    <property type="match status" value="1"/>
</dbReference>
<feature type="transmembrane region" description="Helical" evidence="9">
    <location>
        <begin position="455"/>
        <end position="473"/>
    </location>
</feature>
<dbReference type="GO" id="GO:0005886">
    <property type="term" value="C:plasma membrane"/>
    <property type="evidence" value="ECO:0007669"/>
    <property type="project" value="UniProtKB-SubCell"/>
</dbReference>
<feature type="transmembrane region" description="Helical" evidence="9">
    <location>
        <begin position="663"/>
        <end position="683"/>
    </location>
</feature>
<feature type="transmembrane region" description="Helical" evidence="9">
    <location>
        <begin position="204"/>
        <end position="224"/>
    </location>
</feature>
<keyword evidence="6 9" id="KW-1133">Transmembrane helix</keyword>
<dbReference type="GO" id="GO:0008510">
    <property type="term" value="F:sodium:bicarbonate symporter activity"/>
    <property type="evidence" value="ECO:0007669"/>
    <property type="project" value="TreeGrafter"/>
</dbReference>
<dbReference type="Gene3D" id="3.40.930.10">
    <property type="entry name" value="Mannitol-specific EII, Chain A"/>
    <property type="match status" value="1"/>
</dbReference>
<feature type="transmembrane region" description="Helical" evidence="9">
    <location>
        <begin position="277"/>
        <end position="304"/>
    </location>
</feature>
<evidence type="ECO:0000259" key="11">
    <source>
        <dbReference type="Pfam" id="PF07565"/>
    </source>
</evidence>
<gene>
    <name evidence="12" type="ORF">SBAD_LOCUS6338</name>
</gene>
<evidence type="ECO:0000256" key="2">
    <source>
        <dbReference type="ARBA" id="ARBA00010993"/>
    </source>
</evidence>
<dbReference type="WBParaSite" id="SBAD_0000658501-mRNA-1">
    <property type="protein sequence ID" value="SBAD_0000658501-mRNA-1"/>
    <property type="gene ID" value="SBAD_0000658501"/>
</dbReference>
<dbReference type="EMBL" id="UZAM01009667">
    <property type="protein sequence ID" value="VDP09790.1"/>
    <property type="molecule type" value="Genomic_DNA"/>
</dbReference>
<keyword evidence="7 9" id="KW-0406">Ion transport</keyword>
<dbReference type="Gene3D" id="1.10.287.570">
    <property type="entry name" value="Helical hairpin bin"/>
    <property type="match status" value="1"/>
</dbReference>
<feature type="transmembrane region" description="Helical" evidence="9">
    <location>
        <begin position="494"/>
        <end position="510"/>
    </location>
</feature>
<dbReference type="InterPro" id="IPR013769">
    <property type="entry name" value="Band3_cytoplasmic_dom"/>
</dbReference>
<dbReference type="Pfam" id="PF00955">
    <property type="entry name" value="HCO3_cotransp"/>
    <property type="match status" value="2"/>
</dbReference>
<comment type="similarity">
    <text evidence="2 9">Belongs to the anion exchanger (TC 2.A.31) family.</text>
</comment>
<feature type="transmembrane region" description="Helical" evidence="9">
    <location>
        <begin position="311"/>
        <end position="331"/>
    </location>
</feature>
<evidence type="ECO:0000256" key="9">
    <source>
        <dbReference type="RuleBase" id="RU362035"/>
    </source>
</evidence>
<dbReference type="OrthoDB" id="1735926at2759"/>
<feature type="domain" description="Band 3 cytoplasmic" evidence="11">
    <location>
        <begin position="2"/>
        <end position="101"/>
    </location>
</feature>
<feature type="domain" description="Bicarbonate transporter-like transmembrane" evidence="10">
    <location>
        <begin position="140"/>
        <end position="254"/>
    </location>
</feature>
<evidence type="ECO:0000256" key="4">
    <source>
        <dbReference type="ARBA" id="ARBA00022475"/>
    </source>
</evidence>
<sequence>ILLAQLPDLKKPLSAFVTLQHPKQFANLNEVSCPTKFLFLLLAPDFHSMDELLSIGQCAGALLTDPNFRLVASYSQDVTEIVCGIDEFYRDSIMIPPGKWHCDVRLEPNEQIQEIEVEKKLPVLSSDNMIDLEGLQYTGKIFGGLMEDIKRRMPYYLSDFKDGFSGWRAFSQCMAAAFFLFFANLTNIIAFGGIMGSLLDNNMAVTECIIAAIISGCLFGFFAGQPLCIMSATGPVLMFEALFYEFCTCVLVTHMSSDLVLPVPSDFRERDWPFLPARFWLCFWAAIILLILVAADASFLVAYITRFTEETFATLIAVVFIVESFEAMAQIGQKTPFTRNYEALLADPCVCNVITNETFAVYKNFTSTECEKMNGTLSGLQCNFKPDVFSFSIVLFCGGFLFSFWLDKFKDSRFFTNRIREMISDFSLLLSIFIMTLINYLVALPIPSLTVPTEFKVSSFAFMFHTILQTFILQPTFDRSWIVNPLHIGHWSEPLIIFFPALLLVVLIVMDQHVTTVMLNRKENQLRKGFGYHLDLLVVVILTIIAGIMGIPLFLSATILSLTHMHVLRMNSKNTAPGDKPIFLGVREQRFSTVFAHILMGLCILMAPIERHIPIPVLLGIFLYMGISCLVNIEFFQRILLFFTPMKNQPNFSYLRLVPVRRIHMFTVFQIIGLAALCIVNYVDVIELFFPLMLIALVAQRKALEWCFNEQELCILDDPLPPWKMLRKSTPLDSSYATKLIRNFGLSSKESYAL</sequence>
<comment type="subcellular location">
    <subcellularLocation>
        <location evidence="1">Cell membrane</location>
        <topology evidence="1">Multi-pass membrane protein</topology>
    </subcellularLocation>
    <subcellularLocation>
        <location evidence="9">Membrane</location>
        <topology evidence="9">Multi-pass membrane protein</topology>
    </subcellularLocation>
</comment>
<dbReference type="GO" id="GO:0051453">
    <property type="term" value="P:regulation of intracellular pH"/>
    <property type="evidence" value="ECO:0007669"/>
    <property type="project" value="TreeGrafter"/>
</dbReference>
<evidence type="ECO:0000256" key="1">
    <source>
        <dbReference type="ARBA" id="ARBA00004651"/>
    </source>
</evidence>
<feature type="transmembrane region" description="Helical" evidence="9">
    <location>
        <begin position="530"/>
        <end position="563"/>
    </location>
</feature>
<dbReference type="PRINTS" id="PR01231">
    <property type="entry name" value="HCO3TRNSPORT"/>
</dbReference>
<feature type="domain" description="Bicarbonate transporter-like transmembrane" evidence="10">
    <location>
        <begin position="269"/>
        <end position="719"/>
    </location>
</feature>
<feature type="transmembrane region" description="Helical" evidence="9">
    <location>
        <begin position="426"/>
        <end position="443"/>
    </location>
</feature>
<dbReference type="Proteomes" id="UP000270296">
    <property type="component" value="Unassembled WGS sequence"/>
</dbReference>
<dbReference type="InterPro" id="IPR003020">
    <property type="entry name" value="HCO3_transpt_euk"/>
</dbReference>
<dbReference type="AlphaFoldDB" id="A0A183IRU1"/>
<reference evidence="12 13" key="2">
    <citation type="submission" date="2018-11" db="EMBL/GenBank/DDBJ databases">
        <authorList>
            <consortium name="Pathogen Informatics"/>
        </authorList>
    </citation>
    <scope>NUCLEOTIDE SEQUENCE [LARGE SCALE GENOMIC DNA]</scope>
</reference>
<evidence type="ECO:0000256" key="3">
    <source>
        <dbReference type="ARBA" id="ARBA00022448"/>
    </source>
</evidence>
<dbReference type="InterPro" id="IPR011531">
    <property type="entry name" value="HCO3_transpt-like_TM_dom"/>
</dbReference>
<dbReference type="Pfam" id="PF07565">
    <property type="entry name" value="Band_3_cyto"/>
    <property type="match status" value="1"/>
</dbReference>
<reference evidence="14" key="1">
    <citation type="submission" date="2016-06" db="UniProtKB">
        <authorList>
            <consortium name="WormBaseParasite"/>
        </authorList>
    </citation>
    <scope>IDENTIFICATION</scope>
</reference>
<evidence type="ECO:0000313" key="14">
    <source>
        <dbReference type="WBParaSite" id="SBAD_0000658501-mRNA-1"/>
    </source>
</evidence>
<dbReference type="NCBIfam" id="TIGR00834">
    <property type="entry name" value="ae"/>
    <property type="match status" value="1"/>
</dbReference>
<keyword evidence="4" id="KW-1003">Cell membrane</keyword>
<keyword evidence="3 9" id="KW-0813">Transport</keyword>
<dbReference type="GO" id="GO:0008509">
    <property type="term" value="F:monoatomic anion transmembrane transporter activity"/>
    <property type="evidence" value="ECO:0007669"/>
    <property type="project" value="InterPro"/>
</dbReference>
<dbReference type="PANTHER" id="PTHR11453:SF36">
    <property type="entry name" value="ANION EXCHANGE PROTEIN"/>
    <property type="match status" value="1"/>
</dbReference>
<protein>
    <recommendedName>
        <fullName evidence="9">Anion exchange protein</fullName>
    </recommendedName>
</protein>
<dbReference type="PANTHER" id="PTHR11453">
    <property type="entry name" value="ANION EXCHANGE PROTEIN"/>
    <property type="match status" value="1"/>
</dbReference>
<evidence type="ECO:0000313" key="12">
    <source>
        <dbReference type="EMBL" id="VDP09790.1"/>
    </source>
</evidence>
<feature type="transmembrane region" description="Helical" evidence="9">
    <location>
        <begin position="591"/>
        <end position="609"/>
    </location>
</feature>